<keyword evidence="3" id="KW-0472">Membrane</keyword>
<dbReference type="InterPro" id="IPR013216">
    <property type="entry name" value="Methyltransf_11"/>
</dbReference>
<evidence type="ECO:0000313" key="6">
    <source>
        <dbReference type="Proteomes" id="UP001172684"/>
    </source>
</evidence>
<sequence>MEDHLVETLNLPAGAKVLDAGCGVGHVAMHLARKGLRVQGIDVVDRHIQKAQRYIQADGLEGRVKVRKMDYHHLDEHADKSFDGVYTMETFVHATEPEKALSEFFRVLKPGGKIALYEYDHVNMYTAPDDLRESMDQINLHAAMPTNVRFDEGVLQRMLEDTGFEDVHVKDLSVNIRPLLRLFFIIAFLPFLLIRFLGLQACFVNTMSGVEGHRGRNYWRYVAVSAKKPSGGMQDVDGVREGKKLR</sequence>
<feature type="transmembrane region" description="Helical" evidence="3">
    <location>
        <begin position="179"/>
        <end position="198"/>
    </location>
</feature>
<organism evidence="5 6">
    <name type="scientific">Coniosporium apollinis</name>
    <dbReference type="NCBI Taxonomy" id="61459"/>
    <lineage>
        <taxon>Eukaryota</taxon>
        <taxon>Fungi</taxon>
        <taxon>Dikarya</taxon>
        <taxon>Ascomycota</taxon>
        <taxon>Pezizomycotina</taxon>
        <taxon>Dothideomycetes</taxon>
        <taxon>Dothideomycetes incertae sedis</taxon>
        <taxon>Coniosporium</taxon>
    </lineage>
</organism>
<keyword evidence="6" id="KW-1185">Reference proteome</keyword>
<proteinExistence type="inferred from homology"/>
<feature type="domain" description="Methyltransferase type 11" evidence="4">
    <location>
        <begin position="18"/>
        <end position="115"/>
    </location>
</feature>
<dbReference type="Proteomes" id="UP001172684">
    <property type="component" value="Unassembled WGS sequence"/>
</dbReference>
<dbReference type="Gene3D" id="3.40.50.150">
    <property type="entry name" value="Vaccinia Virus protein VP39"/>
    <property type="match status" value="1"/>
</dbReference>
<evidence type="ECO:0000256" key="2">
    <source>
        <dbReference type="ARBA" id="ARBA00038188"/>
    </source>
</evidence>
<comment type="similarity">
    <text evidence="2">Belongs to the class I-like SAM-binding methyltransferase superfamily. Erg6/SMT family.</text>
</comment>
<evidence type="ECO:0000256" key="1">
    <source>
        <dbReference type="ARBA" id="ARBA00022679"/>
    </source>
</evidence>
<dbReference type="InterPro" id="IPR029063">
    <property type="entry name" value="SAM-dependent_MTases_sf"/>
</dbReference>
<accession>A0ABQ9P114</accession>
<reference evidence="5" key="1">
    <citation type="submission" date="2022-10" db="EMBL/GenBank/DDBJ databases">
        <title>Culturing micro-colonial fungi from biological soil crusts in the Mojave desert and describing Neophaeococcomyces mojavensis, and introducing the new genera and species Taxawa tesnikishii.</title>
        <authorList>
            <person name="Kurbessoian T."/>
            <person name="Stajich J.E."/>
        </authorList>
    </citation>
    <scope>NUCLEOTIDE SEQUENCE</scope>
    <source>
        <strain evidence="5">TK_1</strain>
    </source>
</reference>
<keyword evidence="3" id="KW-0812">Transmembrane</keyword>
<gene>
    <name evidence="5" type="ORF">H2201_001700</name>
</gene>
<name>A0ABQ9P114_9PEZI</name>
<dbReference type="PANTHER" id="PTHR44068">
    <property type="entry name" value="ZGC:194242"/>
    <property type="match status" value="1"/>
</dbReference>
<keyword evidence="1" id="KW-0808">Transferase</keyword>
<evidence type="ECO:0000259" key="4">
    <source>
        <dbReference type="Pfam" id="PF08241"/>
    </source>
</evidence>
<evidence type="ECO:0000313" key="5">
    <source>
        <dbReference type="EMBL" id="KAJ9668270.1"/>
    </source>
</evidence>
<evidence type="ECO:0000256" key="3">
    <source>
        <dbReference type="SAM" id="Phobius"/>
    </source>
</evidence>
<dbReference type="CDD" id="cd02440">
    <property type="entry name" value="AdoMet_MTases"/>
    <property type="match status" value="1"/>
</dbReference>
<dbReference type="Pfam" id="PF08241">
    <property type="entry name" value="Methyltransf_11"/>
    <property type="match status" value="1"/>
</dbReference>
<dbReference type="EMBL" id="JAPDRL010000008">
    <property type="protein sequence ID" value="KAJ9668270.1"/>
    <property type="molecule type" value="Genomic_DNA"/>
</dbReference>
<dbReference type="InterPro" id="IPR050447">
    <property type="entry name" value="Erg6_SMT_methyltransf"/>
</dbReference>
<keyword evidence="3" id="KW-1133">Transmembrane helix</keyword>
<dbReference type="SUPFAM" id="SSF53335">
    <property type="entry name" value="S-adenosyl-L-methionine-dependent methyltransferases"/>
    <property type="match status" value="1"/>
</dbReference>
<comment type="caution">
    <text evidence="5">The sequence shown here is derived from an EMBL/GenBank/DDBJ whole genome shotgun (WGS) entry which is preliminary data.</text>
</comment>
<dbReference type="PANTHER" id="PTHR44068:SF1">
    <property type="entry name" value="HYPOTHETICAL LOC100005854"/>
    <property type="match status" value="1"/>
</dbReference>
<protein>
    <recommendedName>
        <fullName evidence="4">Methyltransferase type 11 domain-containing protein</fullName>
    </recommendedName>
</protein>